<dbReference type="RefSeq" id="WP_027838836.1">
    <property type="nucleotide sequence ID" value="NZ_LMTZ01000140.1"/>
</dbReference>
<organism evidence="2 3">
    <name type="scientific">Mastigocoleus testarum BC008</name>
    <dbReference type="NCBI Taxonomy" id="371196"/>
    <lineage>
        <taxon>Bacteria</taxon>
        <taxon>Bacillati</taxon>
        <taxon>Cyanobacteriota</taxon>
        <taxon>Cyanophyceae</taxon>
        <taxon>Nostocales</taxon>
        <taxon>Hapalosiphonaceae</taxon>
        <taxon>Mastigocoleus</taxon>
    </lineage>
</organism>
<dbReference type="InterPro" id="IPR001296">
    <property type="entry name" value="Glyco_trans_1"/>
</dbReference>
<dbReference type="Gene3D" id="3.40.50.2000">
    <property type="entry name" value="Glycogen Phosphorylase B"/>
    <property type="match status" value="2"/>
</dbReference>
<dbReference type="PANTHER" id="PTHR45947">
    <property type="entry name" value="SULFOQUINOVOSYL TRANSFERASE SQD2"/>
    <property type="match status" value="1"/>
</dbReference>
<proteinExistence type="predicted"/>
<dbReference type="SUPFAM" id="SSF53756">
    <property type="entry name" value="UDP-Glycosyltransferase/glycogen phosphorylase"/>
    <property type="match status" value="1"/>
</dbReference>
<dbReference type="PANTHER" id="PTHR45947:SF3">
    <property type="entry name" value="SULFOQUINOVOSYL TRANSFERASE SQD2"/>
    <property type="match status" value="1"/>
</dbReference>
<comment type="caution">
    <text evidence="2">The sequence shown here is derived from an EMBL/GenBank/DDBJ whole genome shotgun (WGS) entry which is preliminary data.</text>
</comment>
<sequence length="376" mass="42480">MTKVAILFVNYGPYHLERLNGFQKQCSVLGWSAIGIELTRSGVAYDWKTQPEKFPFSIISVLGEKELGEVSFAYLQEKLYAVLSDVNPDAIAIAGYFRLSMIAALGWSVWKRKPAILLSESKEDDGSRNWFKETFKFWLFKAYKAALVGGEVHKRYLTKLGMPSSAIFFGYNVVGNKVLHPNKIKSLKIPLRKPYFLAINRFIPKKNLPFVVEAYGMYRQVMGDNAWDLVLCGDGQMRLQIEQQINESGLSNFIHIPGFLQQDQLLPYFAHANCFIHASTHEQWGLVVNEAMAAGLPVLVSNRCGCFEDLVVEPINGFGFCPYDRQQLIDLMLKISSGEVNLKNMSQAALQHIEKFSPEYFAQGLVGAVKYALTYN</sequence>
<dbReference type="Pfam" id="PF00534">
    <property type="entry name" value="Glycos_transf_1"/>
    <property type="match status" value="1"/>
</dbReference>
<dbReference type="InterPro" id="IPR050194">
    <property type="entry name" value="Glycosyltransferase_grp1"/>
</dbReference>
<name>A0A0V7ZFQ7_9CYAN</name>
<accession>A0A0V7ZFQ7</accession>
<keyword evidence="2" id="KW-0808">Transferase</keyword>
<gene>
    <name evidence="2" type="ORF">BC008_39265</name>
</gene>
<evidence type="ECO:0000313" key="2">
    <source>
        <dbReference type="EMBL" id="KST63325.1"/>
    </source>
</evidence>
<dbReference type="AlphaFoldDB" id="A0A0V7ZFQ7"/>
<evidence type="ECO:0000313" key="3">
    <source>
        <dbReference type="Proteomes" id="UP000053372"/>
    </source>
</evidence>
<reference evidence="2 3" key="1">
    <citation type="journal article" date="2015" name="Genome Announc.">
        <title>Draft Genome of the Euendolithic (true boring) Cyanobacterium Mastigocoleus testarum strain BC008.</title>
        <authorList>
            <person name="Guida B.S."/>
            <person name="Garcia-Pichel F."/>
        </authorList>
    </citation>
    <scope>NUCLEOTIDE SEQUENCE [LARGE SCALE GENOMIC DNA]</scope>
    <source>
        <strain evidence="2 3">BC008</strain>
    </source>
</reference>
<dbReference type="EMBL" id="LMTZ01000140">
    <property type="protein sequence ID" value="KST63325.1"/>
    <property type="molecule type" value="Genomic_DNA"/>
</dbReference>
<dbReference type="Proteomes" id="UP000053372">
    <property type="component" value="Unassembled WGS sequence"/>
</dbReference>
<protein>
    <submittedName>
        <fullName evidence="2">Hexosyltransferase</fullName>
    </submittedName>
</protein>
<keyword evidence="3" id="KW-1185">Reference proteome</keyword>
<dbReference type="CDD" id="cd03801">
    <property type="entry name" value="GT4_PimA-like"/>
    <property type="match status" value="1"/>
</dbReference>
<dbReference type="OrthoDB" id="9790710at2"/>
<feature type="domain" description="Glycosyl transferase family 1" evidence="1">
    <location>
        <begin position="182"/>
        <end position="349"/>
    </location>
</feature>
<dbReference type="GO" id="GO:0016757">
    <property type="term" value="F:glycosyltransferase activity"/>
    <property type="evidence" value="ECO:0007669"/>
    <property type="project" value="InterPro"/>
</dbReference>
<evidence type="ECO:0000259" key="1">
    <source>
        <dbReference type="Pfam" id="PF00534"/>
    </source>
</evidence>